<sequence length="267" mass="30899">MIRKFLQLIVFISISFTANAQYRSAWKDAYEKYKHGHSRQKTISPYSLTIRGGLTQFYGELGQQDMPAMYGVEVNRAFNKTLSLSLEYSMGKLGGQEVSFFNSYFINEYNAIELLAKWNLTEQFVPNNDGEFNINLYAGLGLMMFSANAFDIKTNNLLRFTNSKTSARNPLFLRWGKPHGKWGIKKTNERIIPIGASFDYKLFEKLIFGFDYHFYFVRSDKVDATSGMRLINPEEADSYSKSPNDKFSFLALSMTYKFSGNQKKRRR</sequence>
<comment type="caution">
    <text evidence="2">The sequence shown here is derived from an EMBL/GenBank/DDBJ whole genome shotgun (WGS) entry which is preliminary data.</text>
</comment>
<evidence type="ECO:0000313" key="3">
    <source>
        <dbReference type="Proteomes" id="UP000634134"/>
    </source>
</evidence>
<protein>
    <recommendedName>
        <fullName evidence="4">Outer membrane protein beta-barrel domain-containing protein</fullName>
    </recommendedName>
</protein>
<dbReference type="EMBL" id="JACYGY010000002">
    <property type="protein sequence ID" value="MBE9466140.1"/>
    <property type="molecule type" value="Genomic_DNA"/>
</dbReference>
<keyword evidence="3" id="KW-1185">Reference proteome</keyword>
<feature type="signal peptide" evidence="1">
    <location>
        <begin position="1"/>
        <end position="20"/>
    </location>
</feature>
<organism evidence="2 3">
    <name type="scientific">Dyadobacter subterraneus</name>
    <dbReference type="NCBI Taxonomy" id="2773304"/>
    <lineage>
        <taxon>Bacteria</taxon>
        <taxon>Pseudomonadati</taxon>
        <taxon>Bacteroidota</taxon>
        <taxon>Cytophagia</taxon>
        <taxon>Cytophagales</taxon>
        <taxon>Spirosomataceae</taxon>
        <taxon>Dyadobacter</taxon>
    </lineage>
</organism>
<name>A0ABR9WKV9_9BACT</name>
<evidence type="ECO:0000256" key="1">
    <source>
        <dbReference type="SAM" id="SignalP"/>
    </source>
</evidence>
<gene>
    <name evidence="2" type="ORF">IEE83_30090</name>
</gene>
<proteinExistence type="predicted"/>
<dbReference type="Proteomes" id="UP000634134">
    <property type="component" value="Unassembled WGS sequence"/>
</dbReference>
<reference evidence="3" key="1">
    <citation type="submission" date="2023-07" db="EMBL/GenBank/DDBJ databases">
        <title>Dyadobacter sp. nov 'subterranea' isolated from contaminted grondwater.</title>
        <authorList>
            <person name="Szabo I."/>
            <person name="Al-Omari J."/>
            <person name="Szerdahelyi S.G."/>
            <person name="Rado J."/>
        </authorList>
    </citation>
    <scope>NUCLEOTIDE SEQUENCE [LARGE SCALE GENOMIC DNA]</scope>
    <source>
        <strain evidence="3">UP-52</strain>
    </source>
</reference>
<evidence type="ECO:0000313" key="2">
    <source>
        <dbReference type="EMBL" id="MBE9466140.1"/>
    </source>
</evidence>
<keyword evidence="1" id="KW-0732">Signal</keyword>
<feature type="chain" id="PRO_5047013897" description="Outer membrane protein beta-barrel domain-containing protein" evidence="1">
    <location>
        <begin position="21"/>
        <end position="267"/>
    </location>
</feature>
<accession>A0ABR9WKV9</accession>
<evidence type="ECO:0008006" key="4">
    <source>
        <dbReference type="Google" id="ProtNLM"/>
    </source>
</evidence>
<dbReference type="RefSeq" id="WP_194124390.1">
    <property type="nucleotide sequence ID" value="NZ_JACYGY010000002.1"/>
</dbReference>